<feature type="signal peptide" evidence="1">
    <location>
        <begin position="1"/>
        <end position="24"/>
    </location>
</feature>
<reference evidence="2 3" key="1">
    <citation type="submission" date="2019-03" db="EMBL/GenBank/DDBJ databases">
        <title>First draft genome of Liparis tanakae, snailfish: a comprehensive survey of snailfish specific genes.</title>
        <authorList>
            <person name="Kim W."/>
            <person name="Song I."/>
            <person name="Jeong J.-H."/>
            <person name="Kim D."/>
            <person name="Kim S."/>
            <person name="Ryu S."/>
            <person name="Song J.Y."/>
            <person name="Lee S.K."/>
        </authorList>
    </citation>
    <scope>NUCLEOTIDE SEQUENCE [LARGE SCALE GENOMIC DNA]</scope>
    <source>
        <tissue evidence="2">Muscle</tissue>
    </source>
</reference>
<evidence type="ECO:0000256" key="1">
    <source>
        <dbReference type="SAM" id="SignalP"/>
    </source>
</evidence>
<accession>A0A4Z2H0G8</accession>
<proteinExistence type="predicted"/>
<sequence length="95" mass="9802">MERKTKRKMFVLCLWLSRSLITCSLLTSSSSGAMVPCVSRHTLAAEGAPLAVTATPVAAGGVAHVDTAAVGGQAARRAGLRVGRGAQIVQLKDGR</sequence>
<protein>
    <recommendedName>
        <fullName evidence="4">Secreted protein</fullName>
    </recommendedName>
</protein>
<evidence type="ECO:0008006" key="4">
    <source>
        <dbReference type="Google" id="ProtNLM"/>
    </source>
</evidence>
<keyword evidence="3" id="KW-1185">Reference proteome</keyword>
<keyword evidence="1" id="KW-0732">Signal</keyword>
<comment type="caution">
    <text evidence="2">The sequence shown here is derived from an EMBL/GenBank/DDBJ whole genome shotgun (WGS) entry which is preliminary data.</text>
</comment>
<feature type="chain" id="PRO_5021289515" description="Secreted protein" evidence="1">
    <location>
        <begin position="25"/>
        <end position="95"/>
    </location>
</feature>
<organism evidence="2 3">
    <name type="scientific">Liparis tanakae</name>
    <name type="common">Tanaka's snailfish</name>
    <dbReference type="NCBI Taxonomy" id="230148"/>
    <lineage>
        <taxon>Eukaryota</taxon>
        <taxon>Metazoa</taxon>
        <taxon>Chordata</taxon>
        <taxon>Craniata</taxon>
        <taxon>Vertebrata</taxon>
        <taxon>Euteleostomi</taxon>
        <taxon>Actinopterygii</taxon>
        <taxon>Neopterygii</taxon>
        <taxon>Teleostei</taxon>
        <taxon>Neoteleostei</taxon>
        <taxon>Acanthomorphata</taxon>
        <taxon>Eupercaria</taxon>
        <taxon>Perciformes</taxon>
        <taxon>Cottioidei</taxon>
        <taxon>Cottales</taxon>
        <taxon>Liparidae</taxon>
        <taxon>Liparis</taxon>
    </lineage>
</organism>
<evidence type="ECO:0000313" key="2">
    <source>
        <dbReference type="EMBL" id="TNN58392.1"/>
    </source>
</evidence>
<dbReference type="Proteomes" id="UP000314294">
    <property type="component" value="Unassembled WGS sequence"/>
</dbReference>
<gene>
    <name evidence="2" type="ORF">EYF80_031403</name>
</gene>
<name>A0A4Z2H0G8_9TELE</name>
<dbReference type="AlphaFoldDB" id="A0A4Z2H0G8"/>
<dbReference type="EMBL" id="SRLO01000380">
    <property type="protein sequence ID" value="TNN58392.1"/>
    <property type="molecule type" value="Genomic_DNA"/>
</dbReference>
<evidence type="ECO:0000313" key="3">
    <source>
        <dbReference type="Proteomes" id="UP000314294"/>
    </source>
</evidence>